<evidence type="ECO:0000313" key="3">
    <source>
        <dbReference type="EMBL" id="KAK9714890.1"/>
    </source>
</evidence>
<keyword evidence="1" id="KW-0812">Transmembrane</keyword>
<evidence type="ECO:0000256" key="1">
    <source>
        <dbReference type="SAM" id="Phobius"/>
    </source>
</evidence>
<evidence type="ECO:0000313" key="4">
    <source>
        <dbReference type="Proteomes" id="UP001443914"/>
    </source>
</evidence>
<organism evidence="3 4">
    <name type="scientific">Saponaria officinalis</name>
    <name type="common">Common soapwort</name>
    <name type="synonym">Lychnis saponaria</name>
    <dbReference type="NCBI Taxonomy" id="3572"/>
    <lineage>
        <taxon>Eukaryota</taxon>
        <taxon>Viridiplantae</taxon>
        <taxon>Streptophyta</taxon>
        <taxon>Embryophyta</taxon>
        <taxon>Tracheophyta</taxon>
        <taxon>Spermatophyta</taxon>
        <taxon>Magnoliopsida</taxon>
        <taxon>eudicotyledons</taxon>
        <taxon>Gunneridae</taxon>
        <taxon>Pentapetalae</taxon>
        <taxon>Caryophyllales</taxon>
        <taxon>Caryophyllaceae</taxon>
        <taxon>Caryophylleae</taxon>
        <taxon>Saponaria</taxon>
    </lineage>
</organism>
<evidence type="ECO:0000256" key="2">
    <source>
        <dbReference type="SAM" id="SignalP"/>
    </source>
</evidence>
<feature type="chain" id="PRO_5043990835" evidence="2">
    <location>
        <begin position="25"/>
        <end position="93"/>
    </location>
</feature>
<feature type="signal peptide" evidence="2">
    <location>
        <begin position="1"/>
        <end position="24"/>
    </location>
</feature>
<keyword evidence="2" id="KW-0732">Signal</keyword>
<keyword evidence="1" id="KW-1133">Transmembrane helix</keyword>
<sequence length="93" mass="10163">MQMQMNMIQTLIMLFFILCSQVSAQIVVHDKDGSKHVVIWRPLIIIGSVVALAVVGVVLFCFCGCLYSIFSCLGCYKDESKATKSADGTNSPV</sequence>
<feature type="transmembrane region" description="Helical" evidence="1">
    <location>
        <begin position="43"/>
        <end position="76"/>
    </location>
</feature>
<dbReference type="AlphaFoldDB" id="A0AAW1KCH1"/>
<comment type="caution">
    <text evidence="3">The sequence shown here is derived from an EMBL/GenBank/DDBJ whole genome shotgun (WGS) entry which is preliminary data.</text>
</comment>
<reference evidence="3" key="1">
    <citation type="submission" date="2024-03" db="EMBL/GenBank/DDBJ databases">
        <title>WGS assembly of Saponaria officinalis var. Norfolk2.</title>
        <authorList>
            <person name="Jenkins J."/>
            <person name="Shu S."/>
            <person name="Grimwood J."/>
            <person name="Barry K."/>
            <person name="Goodstein D."/>
            <person name="Schmutz J."/>
            <person name="Leebens-Mack J."/>
            <person name="Osbourn A."/>
        </authorList>
    </citation>
    <scope>NUCLEOTIDE SEQUENCE [LARGE SCALE GENOMIC DNA]</scope>
    <source>
        <strain evidence="3">JIC</strain>
    </source>
</reference>
<protein>
    <submittedName>
        <fullName evidence="3">Uncharacterized protein</fullName>
    </submittedName>
</protein>
<keyword evidence="4" id="KW-1185">Reference proteome</keyword>
<name>A0AAW1KCH1_SAPOF</name>
<accession>A0AAW1KCH1</accession>
<keyword evidence="1" id="KW-0472">Membrane</keyword>
<dbReference type="Proteomes" id="UP001443914">
    <property type="component" value="Unassembled WGS sequence"/>
</dbReference>
<dbReference type="EMBL" id="JBDFQZ010000006">
    <property type="protein sequence ID" value="KAK9714890.1"/>
    <property type="molecule type" value="Genomic_DNA"/>
</dbReference>
<proteinExistence type="predicted"/>
<gene>
    <name evidence="3" type="ORF">RND81_06G128200</name>
</gene>